<sequence>MSYIIDRRLNGKNKSMVNRQRFLRRYKSHIKKAVTDAVNKRSITDMERGEKISIPTRDTNEPTFHHGQGGARQRVLPGNKEFHAGDKILRPKGEGQGGGAGEGNASNQGEGIDDFSFYISKEEFLDYVFEDLALPNMVKKTLTEHDAMEYRRAGYTATGTPNNLAVVKSMRSAQARRIALSASSRRKLRAAKKELGEELEKDEDLRNPIKIKELEERIQKLEEKIQRIPFIDTFDIHYRNLVKEPTPSTKAVMFCVMDVSGSMTQQIKDIAKRFYILLYLFLERNYERTEVVFIRHHTSAKEVNEEEFFYSRETGGTIVSSALELMADIIEARYNPAEWNIYGAQASDGDNWDDDSPQCAEILSQRIMPLLQYFAYIEITPHAHQALWRAYEELAPQLGERFAMEQITGAEEIFPVFRDLFSQKDIKEAV</sequence>
<dbReference type="InterPro" id="IPR006698">
    <property type="entry name" value="UPF0229"/>
</dbReference>
<dbReference type="PANTHER" id="PTHR30510">
    <property type="entry name" value="UPF0229 PROTEIN YEAH"/>
    <property type="match status" value="1"/>
</dbReference>
<dbReference type="HAMAP" id="MF_01232">
    <property type="entry name" value="UPF0229"/>
    <property type="match status" value="1"/>
</dbReference>
<organism evidence="4 5">
    <name type="scientific">Bermanella marisrubri</name>
    <dbReference type="NCBI Taxonomy" id="207949"/>
    <lineage>
        <taxon>Bacteria</taxon>
        <taxon>Pseudomonadati</taxon>
        <taxon>Pseudomonadota</taxon>
        <taxon>Gammaproteobacteria</taxon>
        <taxon>Oceanospirillales</taxon>
        <taxon>Oceanospirillaceae</taxon>
        <taxon>Bermanella</taxon>
    </lineage>
</organism>
<dbReference type="Pfam" id="PF04285">
    <property type="entry name" value="DUF444"/>
    <property type="match status" value="1"/>
</dbReference>
<feature type="coiled-coil region" evidence="2">
    <location>
        <begin position="185"/>
        <end position="231"/>
    </location>
</feature>
<dbReference type="EMBL" id="AAQH01000004">
    <property type="protein sequence ID" value="EAT12800.1"/>
    <property type="molecule type" value="Genomic_DNA"/>
</dbReference>
<evidence type="ECO:0000256" key="3">
    <source>
        <dbReference type="SAM" id="MobiDB-lite"/>
    </source>
</evidence>
<dbReference type="RefSeq" id="WP_007018690.1">
    <property type="nucleotide sequence ID" value="NZ_CH724118.1"/>
</dbReference>
<keyword evidence="5" id="KW-1185">Reference proteome</keyword>
<reference evidence="4 5" key="1">
    <citation type="submission" date="2006-03" db="EMBL/GenBank/DDBJ databases">
        <authorList>
            <person name="Pinhassi J."/>
            <person name="Pedros-Alio C."/>
            <person name="Ferriera S."/>
            <person name="Johnson J."/>
            <person name="Kravitz S."/>
            <person name="Halpern A."/>
            <person name="Remington K."/>
            <person name="Beeson K."/>
            <person name="Tran B."/>
            <person name="Rogers Y.-H."/>
            <person name="Friedman R."/>
            <person name="Venter J.C."/>
        </authorList>
    </citation>
    <scope>NUCLEOTIDE SEQUENCE [LARGE SCALE GENOMIC DNA]</scope>
    <source>
        <strain evidence="4 5">RED65</strain>
    </source>
</reference>
<dbReference type="NCBIfam" id="NF003707">
    <property type="entry name" value="PRK05325.1-2"/>
    <property type="match status" value="1"/>
</dbReference>
<gene>
    <name evidence="4" type="ORF">RED65_12044</name>
</gene>
<feature type="region of interest" description="Disordered" evidence="3">
    <location>
        <begin position="54"/>
        <end position="108"/>
    </location>
</feature>
<dbReference type="OrthoDB" id="9788289at2"/>
<dbReference type="HOGENOM" id="CLU_049702_0_0_6"/>
<protein>
    <recommendedName>
        <fullName evidence="1">UPF0229 protein RED65_12044</fullName>
    </recommendedName>
</protein>
<evidence type="ECO:0000256" key="1">
    <source>
        <dbReference type="HAMAP-Rule" id="MF_01232"/>
    </source>
</evidence>
<dbReference type="STRING" id="207949.RED65_12044"/>
<evidence type="ECO:0000256" key="2">
    <source>
        <dbReference type="SAM" id="Coils"/>
    </source>
</evidence>
<proteinExistence type="inferred from homology"/>
<evidence type="ECO:0000313" key="5">
    <source>
        <dbReference type="Proteomes" id="UP000004263"/>
    </source>
</evidence>
<comment type="similarity">
    <text evidence="1">Belongs to the UPF0229 family.</text>
</comment>
<name>Q1N3S4_9GAMM</name>
<keyword evidence="2" id="KW-0175">Coiled coil</keyword>
<comment type="caution">
    <text evidence="4">The sequence shown here is derived from an EMBL/GenBank/DDBJ whole genome shotgun (WGS) entry which is preliminary data.</text>
</comment>
<dbReference type="AlphaFoldDB" id="Q1N3S4"/>
<accession>Q1N3S4</accession>
<dbReference type="Proteomes" id="UP000004263">
    <property type="component" value="Unassembled WGS sequence"/>
</dbReference>
<dbReference type="PANTHER" id="PTHR30510:SF2">
    <property type="entry name" value="UPF0229 PROTEIN YEAH"/>
    <property type="match status" value="1"/>
</dbReference>
<feature type="compositionally biased region" description="Basic and acidic residues" evidence="3">
    <location>
        <begin position="80"/>
        <end position="93"/>
    </location>
</feature>
<dbReference type="NCBIfam" id="NF003708">
    <property type="entry name" value="PRK05325.1-3"/>
    <property type="match status" value="1"/>
</dbReference>
<evidence type="ECO:0000313" key="4">
    <source>
        <dbReference type="EMBL" id="EAT12800.1"/>
    </source>
</evidence>